<reference evidence="1 2" key="1">
    <citation type="submission" date="2018-11" db="EMBL/GenBank/DDBJ databases">
        <authorList>
            <consortium name="Pathogen Informatics"/>
        </authorList>
    </citation>
    <scope>NUCLEOTIDE SEQUENCE [LARGE SCALE GENOMIC DNA]</scope>
</reference>
<evidence type="ECO:0000313" key="3">
    <source>
        <dbReference type="WBParaSite" id="HPBE_0000018201-mRNA-1"/>
    </source>
</evidence>
<dbReference type="AlphaFoldDB" id="A0A183F258"/>
<evidence type="ECO:0000313" key="1">
    <source>
        <dbReference type="EMBL" id="VDO18565.1"/>
    </source>
</evidence>
<dbReference type="Proteomes" id="UP000050761">
    <property type="component" value="Unassembled WGS sequence"/>
</dbReference>
<gene>
    <name evidence="1" type="ORF">HPBE_LOCUS183</name>
</gene>
<proteinExistence type="predicted"/>
<keyword evidence="2" id="KW-1185">Reference proteome</keyword>
<accession>A0A183F258</accession>
<reference evidence="3" key="2">
    <citation type="submission" date="2019-09" db="UniProtKB">
        <authorList>
            <consortium name="WormBaseParasite"/>
        </authorList>
    </citation>
    <scope>IDENTIFICATION</scope>
</reference>
<evidence type="ECO:0000313" key="2">
    <source>
        <dbReference type="Proteomes" id="UP000050761"/>
    </source>
</evidence>
<name>A0A183F258_HELPZ</name>
<protein>
    <submittedName>
        <fullName evidence="1 3">Uncharacterized protein</fullName>
    </submittedName>
</protein>
<accession>A0A3P7WYN6</accession>
<sequence>MGRAADMATRVEFNEANRYSLTNTTERRREGDMWRDDVTASGTSLRPALAGAVTSPEPGGTILNENADIEASSMRLLRSQR</sequence>
<organism evidence="2 3">
    <name type="scientific">Heligmosomoides polygyrus</name>
    <name type="common">Parasitic roundworm</name>
    <dbReference type="NCBI Taxonomy" id="6339"/>
    <lineage>
        <taxon>Eukaryota</taxon>
        <taxon>Metazoa</taxon>
        <taxon>Ecdysozoa</taxon>
        <taxon>Nematoda</taxon>
        <taxon>Chromadorea</taxon>
        <taxon>Rhabditida</taxon>
        <taxon>Rhabditina</taxon>
        <taxon>Rhabditomorpha</taxon>
        <taxon>Strongyloidea</taxon>
        <taxon>Heligmosomidae</taxon>
        <taxon>Heligmosomoides</taxon>
    </lineage>
</organism>
<dbReference type="WBParaSite" id="HPBE_0000018201-mRNA-1">
    <property type="protein sequence ID" value="HPBE_0000018201-mRNA-1"/>
    <property type="gene ID" value="HPBE_0000018201"/>
</dbReference>
<dbReference type="EMBL" id="UZAH01000116">
    <property type="protein sequence ID" value="VDO18565.1"/>
    <property type="molecule type" value="Genomic_DNA"/>
</dbReference>